<evidence type="ECO:0000256" key="12">
    <source>
        <dbReference type="ARBA" id="ARBA00022989"/>
    </source>
</evidence>
<keyword evidence="8" id="KW-0964">Secreted</keyword>
<feature type="compositionally biased region" description="Basic and acidic residues" evidence="25">
    <location>
        <begin position="777"/>
        <end position="790"/>
    </location>
</feature>
<dbReference type="GO" id="GO:0042383">
    <property type="term" value="C:sarcolemma"/>
    <property type="evidence" value="ECO:0007669"/>
    <property type="project" value="UniProtKB-SubCell"/>
</dbReference>
<accession>A0A0B7AZP8</accession>
<evidence type="ECO:0000256" key="21">
    <source>
        <dbReference type="ARBA" id="ARBA00026224"/>
    </source>
</evidence>
<dbReference type="SUPFAM" id="SSF111006">
    <property type="entry name" value="Dystroglycan, domain 2"/>
    <property type="match status" value="1"/>
</dbReference>
<evidence type="ECO:0000256" key="5">
    <source>
        <dbReference type="ARBA" id="ARBA00004642"/>
    </source>
</evidence>
<dbReference type="InterPro" id="IPR027468">
    <property type="entry name" value="Alpha-dystroglycan_domain_2"/>
</dbReference>
<protein>
    <recommendedName>
        <fullName evidence="21">Dystroglycan 1</fullName>
    </recommendedName>
    <alternativeName>
        <fullName evidence="23">Dystroglycan</fullName>
    </alternativeName>
    <alternativeName>
        <fullName evidence="22">Dystrophin-associated glycoprotein 1</fullName>
    </alternativeName>
</protein>
<dbReference type="InterPro" id="IPR013783">
    <property type="entry name" value="Ig-like_fold"/>
</dbReference>
<reference evidence="29" key="1">
    <citation type="submission" date="2014-12" db="EMBL/GenBank/DDBJ databases">
        <title>Insight into the proteome of Arion vulgaris.</title>
        <authorList>
            <person name="Aradska J."/>
            <person name="Bulat T."/>
            <person name="Smidak R."/>
            <person name="Sarate P."/>
            <person name="Gangsoo J."/>
            <person name="Sialana F."/>
            <person name="Bilban M."/>
            <person name="Lubec G."/>
        </authorList>
    </citation>
    <scope>NUCLEOTIDE SEQUENCE</scope>
    <source>
        <tissue evidence="29">Skin</tissue>
    </source>
</reference>
<dbReference type="GO" id="GO:0005654">
    <property type="term" value="C:nucleoplasm"/>
    <property type="evidence" value="ECO:0007669"/>
    <property type="project" value="UniProtKB-SubCell"/>
</dbReference>
<keyword evidence="15" id="KW-0325">Glycoprotein</keyword>
<gene>
    <name evidence="29" type="primary">ORF152823</name>
</gene>
<dbReference type="PANTHER" id="PTHR21559:SF21">
    <property type="entry name" value="DYSTROGLYCAN 1"/>
    <property type="match status" value="1"/>
</dbReference>
<sequence>MLECGRRRPWTRLLAMTLVLSCVGLLNGQEDGAVAVKWALADSTATVGRLFRMHIPGDAFSGNVLSYKVQSSDGSPLPSWLEFDGKNNVLQGIPTPSDMQQLDLEITAQGPKSQASVTTTIFVRDVLSHTSGVPLRFKTSGPEFVRCKEKEPETVATIIIDTNLESLDVPSRLNLLQKFVSHMELHEDMIKILPVGHSPMHDNSALVSGTGDCLTPKTSGLSISWPVGCGQVKEGHFPALQKLDDDSGSGRIAKVLGHPVIEWRVTNSHFQAPTRKRRQVQSTPTPVVTPILPTKTDTKQQEKTDDVDGKMTHQVVITQSPTFIHPTVTQQPTTKTDDPVVLPPVNVDERKLAKIAPTETITKVTPVSMTQETPAMKPTTSKTPDPTDSPVISSDCIPGQKPEIWHEIPKLVFHAGDIFNYEIPEDTFEDCEVGGTRGLQLMLFRDVTDNIEPDFFIQFDSSKQRIIGMPMEKDVSRHYIFNLIAKKKSDSIVANIKIIIQIKSVKNPKRINHELSVTIDYDYDAFMRNLTTRIDLANRVASVYGDTDAKLLTVTKVARGSVVYGWTNSSLASRDCPADQITKMVRKLVDDDGNLNKNAVKKLKPFILLGADVVPAGTCENNPDFPVVKQAVVVTTPQYVDEEDESTTTESLIETDGDGKDVDMKGDNMPKMGVDRSPSKTTDTTTVKSPAKSSKDEDDILITTIIPAIVIVVILLIALLIACILYRKKRKGKMNVEEQNTFINKGAPVIFPDELEDKPSDVNKPLLLEGSLSPPPEYHRGNNESPERHATTNYRNNKNNINSSPADDSITEMPEKPYEPPPPVTASSNNKQPRTTHQQQPYSQPPQILP</sequence>
<feature type="signal peptide" evidence="27">
    <location>
        <begin position="1"/>
        <end position="28"/>
    </location>
</feature>
<evidence type="ECO:0000256" key="1">
    <source>
        <dbReference type="ARBA" id="ARBA00004135"/>
    </source>
</evidence>
<dbReference type="GO" id="GO:0002009">
    <property type="term" value="P:morphogenesis of an epithelium"/>
    <property type="evidence" value="ECO:0007669"/>
    <property type="project" value="TreeGrafter"/>
</dbReference>
<evidence type="ECO:0000256" key="8">
    <source>
        <dbReference type="ARBA" id="ARBA00022525"/>
    </source>
</evidence>
<keyword evidence="6" id="KW-1003">Cell membrane</keyword>
<evidence type="ECO:0000256" key="14">
    <source>
        <dbReference type="ARBA" id="ARBA00023157"/>
    </source>
</evidence>
<feature type="transmembrane region" description="Helical" evidence="26">
    <location>
        <begin position="700"/>
        <end position="726"/>
    </location>
</feature>
<keyword evidence="17" id="KW-0539">Nucleus</keyword>
<evidence type="ECO:0000256" key="13">
    <source>
        <dbReference type="ARBA" id="ARBA00023018"/>
    </source>
</evidence>
<dbReference type="Gene3D" id="2.60.40.10">
    <property type="entry name" value="Immunoglobulins"/>
    <property type="match status" value="1"/>
</dbReference>
<feature type="compositionally biased region" description="Low complexity" evidence="25">
    <location>
        <begin position="377"/>
        <end position="390"/>
    </location>
</feature>
<dbReference type="MEROPS" id="S72.001"/>
<dbReference type="Pfam" id="PF05454">
    <property type="entry name" value="DAG1"/>
    <property type="match status" value="2"/>
</dbReference>
<evidence type="ECO:0000313" key="29">
    <source>
        <dbReference type="EMBL" id="CEK86263.1"/>
    </source>
</evidence>
<keyword evidence="9" id="KW-0597">Phosphoprotein</keyword>
<dbReference type="InterPro" id="IPR006644">
    <property type="entry name" value="Cadg"/>
</dbReference>
<keyword evidence="16" id="KW-0206">Cytoskeleton</keyword>
<comment type="function">
    <text evidence="19">The dystroglycan complex is involved in a number of processes including laminin and basement membrane assembly, sarcolemmal stability, cell survival, peripheral nerve myelination, nodal structure, cell migration, and epithelial polarization.</text>
</comment>
<keyword evidence="10 26" id="KW-0812">Transmembrane</keyword>
<evidence type="ECO:0000256" key="6">
    <source>
        <dbReference type="ARBA" id="ARBA00022475"/>
    </source>
</evidence>
<dbReference type="Gene3D" id="3.30.70.1040">
    <property type="entry name" value="Dystroglycan, domain 2"/>
    <property type="match status" value="1"/>
</dbReference>
<evidence type="ECO:0000259" key="28">
    <source>
        <dbReference type="PROSITE" id="PS51699"/>
    </source>
</evidence>
<feature type="compositionally biased region" description="Basic and acidic residues" evidence="25">
    <location>
        <begin position="657"/>
        <end position="678"/>
    </location>
</feature>
<evidence type="ECO:0000256" key="4">
    <source>
        <dbReference type="ARBA" id="ARBA00004251"/>
    </source>
</evidence>
<keyword evidence="12 26" id="KW-1133">Transmembrane helix</keyword>
<organism evidence="29">
    <name type="scientific">Arion vulgaris</name>
    <dbReference type="NCBI Taxonomy" id="1028688"/>
    <lineage>
        <taxon>Eukaryota</taxon>
        <taxon>Metazoa</taxon>
        <taxon>Spiralia</taxon>
        <taxon>Lophotrochozoa</taxon>
        <taxon>Mollusca</taxon>
        <taxon>Gastropoda</taxon>
        <taxon>Heterobranchia</taxon>
        <taxon>Euthyneura</taxon>
        <taxon>Panpulmonata</taxon>
        <taxon>Eupulmonata</taxon>
        <taxon>Stylommatophora</taxon>
        <taxon>Helicina</taxon>
        <taxon>Arionoidea</taxon>
        <taxon>Arionidae</taxon>
        <taxon>Arion</taxon>
    </lineage>
</organism>
<dbReference type="GO" id="GO:0007411">
    <property type="term" value="P:axon guidance"/>
    <property type="evidence" value="ECO:0007669"/>
    <property type="project" value="TreeGrafter"/>
</dbReference>
<keyword evidence="14" id="KW-1015">Disulfide bond</keyword>
<dbReference type="GO" id="GO:0043236">
    <property type="term" value="F:laminin binding"/>
    <property type="evidence" value="ECO:0007669"/>
    <property type="project" value="TreeGrafter"/>
</dbReference>
<evidence type="ECO:0000256" key="17">
    <source>
        <dbReference type="ARBA" id="ARBA00023242"/>
    </source>
</evidence>
<feature type="region of interest" description="Disordered" evidence="25">
    <location>
        <begin position="641"/>
        <end position="694"/>
    </location>
</feature>
<feature type="compositionally biased region" description="Low complexity" evidence="25">
    <location>
        <begin position="793"/>
        <end position="802"/>
    </location>
</feature>
<dbReference type="SMART" id="SM00736">
    <property type="entry name" value="CADG"/>
    <property type="match status" value="1"/>
</dbReference>
<evidence type="ECO:0000256" key="16">
    <source>
        <dbReference type="ARBA" id="ARBA00023212"/>
    </source>
</evidence>
<evidence type="ECO:0000256" key="19">
    <source>
        <dbReference type="ARBA" id="ARBA00023567"/>
    </source>
</evidence>
<dbReference type="PANTHER" id="PTHR21559">
    <property type="entry name" value="DYSTROGLYCAN-RELATED"/>
    <property type="match status" value="1"/>
</dbReference>
<dbReference type="GO" id="GO:0005509">
    <property type="term" value="F:calcium ion binding"/>
    <property type="evidence" value="ECO:0007669"/>
    <property type="project" value="InterPro"/>
</dbReference>
<dbReference type="Pfam" id="PF05345">
    <property type="entry name" value="He_PIG"/>
    <property type="match status" value="1"/>
</dbReference>
<dbReference type="GO" id="GO:0021675">
    <property type="term" value="P:nerve development"/>
    <property type="evidence" value="ECO:0007669"/>
    <property type="project" value="TreeGrafter"/>
</dbReference>
<evidence type="ECO:0000256" key="10">
    <source>
        <dbReference type="ARBA" id="ARBA00022692"/>
    </source>
</evidence>
<comment type="function">
    <text evidence="20">Transmembrane protein that plays important roles in connecting the extracellular matrix to the cytoskeleton. Acts as a cell adhesion receptor in both muscle and non-muscle tissues. Receptor for both DMD and UTRN and, through these interactions, scaffolds axin to the cytoskeleton. Also functions in cell adhesion-mediated signaling and implicated in cell polarity.</text>
</comment>
<keyword evidence="11 27" id="KW-0732">Signal</keyword>
<evidence type="ECO:0000256" key="23">
    <source>
        <dbReference type="ARBA" id="ARBA00031034"/>
    </source>
</evidence>
<evidence type="ECO:0000256" key="3">
    <source>
        <dbReference type="ARBA" id="ARBA00004245"/>
    </source>
</evidence>
<dbReference type="InterPro" id="IPR015919">
    <property type="entry name" value="Cadherin-like_sf"/>
</dbReference>
<evidence type="ECO:0000256" key="18">
    <source>
        <dbReference type="ARBA" id="ARBA00023257"/>
    </source>
</evidence>
<evidence type="ECO:0000256" key="22">
    <source>
        <dbReference type="ARBA" id="ARBA00030092"/>
    </source>
</evidence>
<dbReference type="SUPFAM" id="SSF49313">
    <property type="entry name" value="Cadherin-like"/>
    <property type="match status" value="2"/>
</dbReference>
<feature type="chain" id="PRO_5002127924" description="Dystroglycan 1" evidence="27">
    <location>
        <begin position="29"/>
        <end position="850"/>
    </location>
</feature>
<dbReference type="InterPro" id="IPR041631">
    <property type="entry name" value="Alpha_DG1_N2"/>
</dbReference>
<evidence type="ECO:0000256" key="9">
    <source>
        <dbReference type="ARBA" id="ARBA00022553"/>
    </source>
</evidence>
<dbReference type="GO" id="GO:0045211">
    <property type="term" value="C:postsynaptic membrane"/>
    <property type="evidence" value="ECO:0007669"/>
    <property type="project" value="UniProtKB-SubCell"/>
</dbReference>
<dbReference type="AlphaFoldDB" id="A0A0B7AZP8"/>
<name>A0A0B7AZP8_9EUPU</name>
<evidence type="ECO:0000256" key="7">
    <source>
        <dbReference type="ARBA" id="ARBA00022490"/>
    </source>
</evidence>
<dbReference type="Pfam" id="PF18424">
    <property type="entry name" value="a_DG1_N2"/>
    <property type="match status" value="1"/>
</dbReference>
<dbReference type="CDD" id="cd11303">
    <property type="entry name" value="Dystroglycan_repeat"/>
    <property type="match status" value="1"/>
</dbReference>
<evidence type="ECO:0000256" key="15">
    <source>
        <dbReference type="ARBA" id="ARBA00023180"/>
    </source>
</evidence>
<proteinExistence type="predicted"/>
<feature type="compositionally biased region" description="Basic and acidic residues" evidence="25">
    <location>
        <begin position="296"/>
        <end position="310"/>
    </location>
</feature>
<evidence type="ECO:0000256" key="26">
    <source>
        <dbReference type="SAM" id="Phobius"/>
    </source>
</evidence>
<evidence type="ECO:0000256" key="24">
    <source>
        <dbReference type="ARBA" id="ARBA00034100"/>
    </source>
</evidence>
<feature type="region of interest" description="Disordered" evidence="25">
    <location>
        <begin position="754"/>
        <end position="850"/>
    </location>
</feature>
<dbReference type="InterPro" id="IPR008465">
    <property type="entry name" value="DAG1_C"/>
</dbReference>
<comment type="subcellular location">
    <subcellularLocation>
        <location evidence="1">Cell membrane</location>
        <location evidence="1">Sarcolemma</location>
    </subcellularLocation>
    <subcellularLocation>
        <location evidence="4">Cell membrane</location>
        <topology evidence="4">Single-pass type I membrane protein</topology>
    </subcellularLocation>
    <subcellularLocation>
        <location evidence="3">Cytoplasm</location>
        <location evidence="3">Cytoskeleton</location>
    </subcellularLocation>
    <subcellularLocation>
        <location evidence="5">Nucleus</location>
        <location evidence="5">Nucleoplasm</location>
    </subcellularLocation>
    <subcellularLocation>
        <location evidence="24">Postsynaptic cell membrane</location>
    </subcellularLocation>
    <subcellularLocation>
        <location evidence="2">Secreted</location>
        <location evidence="2">Extracellular space</location>
    </subcellularLocation>
</comment>
<evidence type="ECO:0000256" key="25">
    <source>
        <dbReference type="SAM" id="MobiDB-lite"/>
    </source>
</evidence>
<feature type="compositionally biased region" description="Low complexity" evidence="25">
    <location>
        <begin position="283"/>
        <end position="295"/>
    </location>
</feature>
<dbReference type="InterPro" id="IPR030398">
    <property type="entry name" value="SEA_DG_dom"/>
</dbReference>
<keyword evidence="13" id="KW-0770">Synapse</keyword>
<dbReference type="PROSITE" id="PS51699">
    <property type="entry name" value="SEA_DG"/>
    <property type="match status" value="1"/>
</dbReference>
<feature type="compositionally biased region" description="Polar residues" evidence="25">
    <location>
        <begin position="825"/>
        <end position="842"/>
    </location>
</feature>
<keyword evidence="7" id="KW-0963">Cytoplasm</keyword>
<feature type="domain" description="Peptidase S72" evidence="28">
    <location>
        <begin position="510"/>
        <end position="618"/>
    </location>
</feature>
<feature type="compositionally biased region" description="Polar residues" evidence="25">
    <location>
        <begin position="679"/>
        <end position="692"/>
    </location>
</feature>
<evidence type="ECO:0000256" key="20">
    <source>
        <dbReference type="ARBA" id="ARBA00024991"/>
    </source>
</evidence>
<evidence type="ECO:0000256" key="27">
    <source>
        <dbReference type="SAM" id="SignalP"/>
    </source>
</evidence>
<keyword evidence="18" id="KW-0628">Postsynaptic cell membrane</keyword>
<feature type="region of interest" description="Disordered" evidence="25">
    <location>
        <begin position="369"/>
        <end position="391"/>
    </location>
</feature>
<evidence type="ECO:0000256" key="2">
    <source>
        <dbReference type="ARBA" id="ARBA00004239"/>
    </source>
</evidence>
<dbReference type="GO" id="GO:0005576">
    <property type="term" value="C:extracellular region"/>
    <property type="evidence" value="ECO:0007669"/>
    <property type="project" value="UniProtKB-SubCell"/>
</dbReference>
<dbReference type="GO" id="GO:0016011">
    <property type="term" value="C:dystroglycan complex"/>
    <property type="evidence" value="ECO:0007669"/>
    <property type="project" value="TreeGrafter"/>
</dbReference>
<dbReference type="GO" id="GO:0005856">
    <property type="term" value="C:cytoskeleton"/>
    <property type="evidence" value="ECO:0007669"/>
    <property type="project" value="UniProtKB-SubCell"/>
</dbReference>
<evidence type="ECO:0000256" key="11">
    <source>
        <dbReference type="ARBA" id="ARBA00022729"/>
    </source>
</evidence>
<dbReference type="EMBL" id="HACG01039398">
    <property type="protein sequence ID" value="CEK86263.1"/>
    <property type="molecule type" value="Transcribed_RNA"/>
</dbReference>
<feature type="region of interest" description="Disordered" evidence="25">
    <location>
        <begin position="272"/>
        <end position="310"/>
    </location>
</feature>
<keyword evidence="26" id="KW-0472">Membrane</keyword>